<dbReference type="PANTHER" id="PTHR13778">
    <property type="entry name" value="GLYCOSYLTRANSFERASE 8 DOMAIN-CONTAINING PROTEIN"/>
    <property type="match status" value="1"/>
</dbReference>
<reference evidence="5" key="1">
    <citation type="journal article" date="2021" name="PeerJ">
        <title>Extensive microbial diversity within the chicken gut microbiome revealed by metagenomics and culture.</title>
        <authorList>
            <person name="Gilroy R."/>
            <person name="Ravi A."/>
            <person name="Getino M."/>
            <person name="Pursley I."/>
            <person name="Horton D.L."/>
            <person name="Alikhan N.F."/>
            <person name="Baker D."/>
            <person name="Gharbi K."/>
            <person name="Hall N."/>
            <person name="Watson M."/>
            <person name="Adriaenssens E.M."/>
            <person name="Foster-Nyarko E."/>
            <person name="Jarju S."/>
            <person name="Secka A."/>
            <person name="Antonio M."/>
            <person name="Oren A."/>
            <person name="Chaudhuri R.R."/>
            <person name="La Ragione R."/>
            <person name="Hildebrand F."/>
            <person name="Pallen M.J."/>
        </authorList>
    </citation>
    <scope>NUCLEOTIDE SEQUENCE</scope>
    <source>
        <strain evidence="5">1345</strain>
    </source>
</reference>
<dbReference type="AlphaFoldDB" id="A0A9D2CSU4"/>
<comment type="caution">
    <text evidence="5">The sequence shown here is derived from an EMBL/GenBank/DDBJ whole genome shotgun (WGS) entry which is preliminary data.</text>
</comment>
<dbReference type="InterPro" id="IPR029044">
    <property type="entry name" value="Nucleotide-diphossugar_trans"/>
</dbReference>
<evidence type="ECO:0000256" key="3">
    <source>
        <dbReference type="ARBA" id="ARBA00022723"/>
    </source>
</evidence>
<feature type="domain" description="DUF4422" evidence="4">
    <location>
        <begin position="9"/>
        <end position="244"/>
    </location>
</feature>
<gene>
    <name evidence="5" type="ORF">H9729_04900</name>
</gene>
<sequence length="614" mass="72767">MANETPNIKIYISGHADSYVPHLNTFYPIRVGAASGGDVPDGWLRDDTGENISSKNESYCELTAQYWAWKNDSADYYGFFHYRRYFSFSEQHFRANPFGEVHEPFNDGETLKKYKIDDATIIDTVKKYDIVIPDEGGFSEKNLTLYRQYCISTVQHASDLDFVLDIIRRDYPQMYPYAKRYLNRTHGYFCNMFIMKRELFCKYCEWLFDILEKHERAVDISDYSKQARRVHGYLAERLCGIYLYYLEKTADLKILKLQRVYFENTDREQDILPAFEKDNVAAVFSANDLYAPYLSALLQSVKEHSSAEHNYDLLVLHKDISETNRRKLQKQVCGENISLRFINVKRRMTKYKNLPLRGHFREETYFRLLLPDLLPRYDKILYLDSDMIVCEDIAELYAENVENYLLAACKDADTAGLYNGYEPNKKNYMDNVLKIKKPYEYFQAGTILFNLNMFRKNYTVEEVMRFAMSYPWELLDQDVLNYLAQGKTKFIGMEWNVMVDWRGIRIKEIIGRAPHYLYDEYMRARKAPKIIHYAGPAKPWHSPSFDFADIFWDHARRTPYYETALMRMMTLQTANIKRKKKRSLLKTWARSVANVFFPVGTKRRSKLKKFLKIK</sequence>
<organism evidence="5 6">
    <name type="scientific">Candidatus Borkfalkia excrementigallinarum</name>
    <dbReference type="NCBI Taxonomy" id="2838506"/>
    <lineage>
        <taxon>Bacteria</taxon>
        <taxon>Bacillati</taxon>
        <taxon>Bacillota</taxon>
        <taxon>Clostridia</taxon>
        <taxon>Christensenellales</taxon>
        <taxon>Christensenellaceae</taxon>
        <taxon>Candidatus Borkfalkia</taxon>
    </lineage>
</organism>
<dbReference type="Proteomes" id="UP000886750">
    <property type="component" value="Unassembled WGS sequence"/>
</dbReference>
<keyword evidence="2" id="KW-0808">Transferase</keyword>
<dbReference type="GO" id="GO:0046872">
    <property type="term" value="F:metal ion binding"/>
    <property type="evidence" value="ECO:0007669"/>
    <property type="project" value="UniProtKB-KW"/>
</dbReference>
<evidence type="ECO:0000256" key="1">
    <source>
        <dbReference type="ARBA" id="ARBA00022676"/>
    </source>
</evidence>
<dbReference type="SUPFAM" id="SSF53448">
    <property type="entry name" value="Nucleotide-diphospho-sugar transferases"/>
    <property type="match status" value="1"/>
</dbReference>
<dbReference type="EMBL" id="DXCQ01000041">
    <property type="protein sequence ID" value="HIY97007.1"/>
    <property type="molecule type" value="Genomic_DNA"/>
</dbReference>
<dbReference type="InterPro" id="IPR050748">
    <property type="entry name" value="Glycosyltrans_8_dom-fam"/>
</dbReference>
<accession>A0A9D2CSU4</accession>
<dbReference type="GO" id="GO:0016757">
    <property type="term" value="F:glycosyltransferase activity"/>
    <property type="evidence" value="ECO:0007669"/>
    <property type="project" value="UniProtKB-KW"/>
</dbReference>
<dbReference type="Gene3D" id="3.90.550.10">
    <property type="entry name" value="Spore Coat Polysaccharide Biosynthesis Protein SpsA, Chain A"/>
    <property type="match status" value="1"/>
</dbReference>
<dbReference type="PANTHER" id="PTHR13778:SF47">
    <property type="entry name" value="LIPOPOLYSACCHARIDE 1,3-GALACTOSYLTRANSFERASE"/>
    <property type="match status" value="1"/>
</dbReference>
<dbReference type="CDD" id="cd04194">
    <property type="entry name" value="GT8_A4GalT_like"/>
    <property type="match status" value="1"/>
</dbReference>
<dbReference type="InterPro" id="IPR025536">
    <property type="entry name" value="DUF4422"/>
</dbReference>
<keyword evidence="3" id="KW-0479">Metal-binding</keyword>
<dbReference type="Pfam" id="PF01501">
    <property type="entry name" value="Glyco_transf_8"/>
    <property type="match status" value="1"/>
</dbReference>
<name>A0A9D2CSU4_9FIRM</name>
<evidence type="ECO:0000313" key="6">
    <source>
        <dbReference type="Proteomes" id="UP000886750"/>
    </source>
</evidence>
<dbReference type="Pfam" id="PF14393">
    <property type="entry name" value="DUF4422"/>
    <property type="match status" value="1"/>
</dbReference>
<proteinExistence type="predicted"/>
<reference evidence="5" key="2">
    <citation type="submission" date="2021-04" db="EMBL/GenBank/DDBJ databases">
        <authorList>
            <person name="Gilroy R."/>
        </authorList>
    </citation>
    <scope>NUCLEOTIDE SEQUENCE</scope>
    <source>
        <strain evidence="5">1345</strain>
    </source>
</reference>
<keyword evidence="1" id="KW-0328">Glycosyltransferase</keyword>
<evidence type="ECO:0000313" key="5">
    <source>
        <dbReference type="EMBL" id="HIY97007.1"/>
    </source>
</evidence>
<evidence type="ECO:0000256" key="2">
    <source>
        <dbReference type="ARBA" id="ARBA00022679"/>
    </source>
</evidence>
<dbReference type="InterPro" id="IPR002495">
    <property type="entry name" value="Glyco_trans_8"/>
</dbReference>
<protein>
    <submittedName>
        <fullName evidence="5">DUF4422 domain-containing protein</fullName>
    </submittedName>
</protein>
<evidence type="ECO:0000259" key="4">
    <source>
        <dbReference type="Pfam" id="PF14393"/>
    </source>
</evidence>